<keyword evidence="7 10" id="KW-0028">Amino-acid biosynthesis</keyword>
<sequence length="207" mass="22424">MEPFRQITALACPLPLVNVDTDQIIPARFMKRPRSAGYGDVLLYDLRFDESGTPRPEMPLNRPERQGAKILVARRNFGSGSSREAAAYALVDHGIRCVIAPSFGDIYASNAVNNGLLSVVLPEDVVEALLGWLEAGGREISVDLEACRVAAPGIEAGFSIDSVWRTKLLNGWSDIDLTMSFQDQIAAFAAADARRRPWMPPAAAPGA</sequence>
<dbReference type="PANTHER" id="PTHR43345">
    <property type="entry name" value="3-ISOPROPYLMALATE DEHYDRATASE SMALL SUBUNIT 2-RELATED-RELATED"/>
    <property type="match status" value="1"/>
</dbReference>
<comment type="pathway">
    <text evidence="3 10">Amino-acid biosynthesis; L-leucine biosynthesis; L-leucine from 3-methyl-2-oxobutanoate: step 2/4.</text>
</comment>
<comment type="caution">
    <text evidence="12">The sequence shown here is derived from an EMBL/GenBank/DDBJ whole genome shotgun (WGS) entry which is preliminary data.</text>
</comment>
<evidence type="ECO:0000256" key="6">
    <source>
        <dbReference type="ARBA" id="ARBA00022430"/>
    </source>
</evidence>
<evidence type="ECO:0000256" key="9">
    <source>
        <dbReference type="ARBA" id="ARBA00023304"/>
    </source>
</evidence>
<evidence type="ECO:0000256" key="7">
    <source>
        <dbReference type="ARBA" id="ARBA00022605"/>
    </source>
</evidence>
<keyword evidence="8 10" id="KW-0456">Lyase</keyword>
<evidence type="ECO:0000256" key="3">
    <source>
        <dbReference type="ARBA" id="ARBA00004729"/>
    </source>
</evidence>
<comment type="similarity">
    <text evidence="4 10">Belongs to the LeuD family. LeuD type 1 subfamily.</text>
</comment>
<evidence type="ECO:0000256" key="10">
    <source>
        <dbReference type="HAMAP-Rule" id="MF_01031"/>
    </source>
</evidence>
<dbReference type="InterPro" id="IPR000573">
    <property type="entry name" value="AconitaseA/IPMdHydase_ssu_swvl"/>
</dbReference>
<organism evidence="12 13">
    <name type="scientific">Pseudoroseomonas ludipueritiae</name>
    <dbReference type="NCBI Taxonomy" id="198093"/>
    <lineage>
        <taxon>Bacteria</taxon>
        <taxon>Pseudomonadati</taxon>
        <taxon>Pseudomonadota</taxon>
        <taxon>Alphaproteobacteria</taxon>
        <taxon>Acetobacterales</taxon>
        <taxon>Acetobacteraceae</taxon>
        <taxon>Pseudoroseomonas</taxon>
    </lineage>
</organism>
<dbReference type="InterPro" id="IPR004431">
    <property type="entry name" value="3-IsopropMal_deHydase_ssu"/>
</dbReference>
<dbReference type="EC" id="4.2.1.33" evidence="10"/>
<name>A0ABR7RAR0_9PROT</name>
<dbReference type="NCBIfam" id="TIGR00171">
    <property type="entry name" value="leuD"/>
    <property type="match status" value="1"/>
</dbReference>
<dbReference type="RefSeq" id="WP_187779977.1">
    <property type="nucleotide sequence ID" value="NZ_JACTUZ010000105.1"/>
</dbReference>
<dbReference type="Gene3D" id="3.20.19.10">
    <property type="entry name" value="Aconitase, domain 4"/>
    <property type="match status" value="1"/>
</dbReference>
<dbReference type="InterPro" id="IPR033940">
    <property type="entry name" value="IPMI_Swivel"/>
</dbReference>
<gene>
    <name evidence="10 12" type="primary">leuD</name>
    <name evidence="12" type="ORF">IBL25_18350</name>
</gene>
<protein>
    <recommendedName>
        <fullName evidence="10">3-isopropylmalate dehydratase small subunit</fullName>
        <ecNumber evidence="10">4.2.1.33</ecNumber>
    </recommendedName>
    <alternativeName>
        <fullName evidence="10">Alpha-IPM isomerase</fullName>
        <shortName evidence="10">IPMI</shortName>
    </alternativeName>
    <alternativeName>
        <fullName evidence="10">Isopropylmalate isomerase</fullName>
    </alternativeName>
</protein>
<feature type="domain" description="Aconitase A/isopropylmalate dehydratase small subunit swivel" evidence="11">
    <location>
        <begin position="1"/>
        <end position="123"/>
    </location>
</feature>
<comment type="catalytic activity">
    <reaction evidence="1 10">
        <text>(2R,3S)-3-isopropylmalate = (2S)-2-isopropylmalate</text>
        <dbReference type="Rhea" id="RHEA:32287"/>
        <dbReference type="ChEBI" id="CHEBI:1178"/>
        <dbReference type="ChEBI" id="CHEBI:35121"/>
        <dbReference type="EC" id="4.2.1.33"/>
    </reaction>
</comment>
<dbReference type="NCBIfam" id="NF002458">
    <property type="entry name" value="PRK01641.1"/>
    <property type="match status" value="1"/>
</dbReference>
<dbReference type="Pfam" id="PF00694">
    <property type="entry name" value="Aconitase_C"/>
    <property type="match status" value="1"/>
</dbReference>
<dbReference type="Proteomes" id="UP000603940">
    <property type="component" value="Unassembled WGS sequence"/>
</dbReference>
<accession>A0ABR7RAR0</accession>
<dbReference type="PANTHER" id="PTHR43345:SF5">
    <property type="entry name" value="3-ISOPROPYLMALATE DEHYDRATASE SMALL SUBUNIT"/>
    <property type="match status" value="1"/>
</dbReference>
<keyword evidence="9 10" id="KW-0100">Branched-chain amino acid biosynthesis</keyword>
<keyword evidence="13" id="KW-1185">Reference proteome</keyword>
<evidence type="ECO:0000256" key="1">
    <source>
        <dbReference type="ARBA" id="ARBA00000491"/>
    </source>
</evidence>
<evidence type="ECO:0000313" key="13">
    <source>
        <dbReference type="Proteomes" id="UP000603940"/>
    </source>
</evidence>
<dbReference type="InterPro" id="IPR015928">
    <property type="entry name" value="Aconitase/3IPM_dehydase_swvl"/>
</dbReference>
<evidence type="ECO:0000256" key="8">
    <source>
        <dbReference type="ARBA" id="ARBA00023239"/>
    </source>
</evidence>
<dbReference type="GO" id="GO:0003861">
    <property type="term" value="F:3-isopropylmalate dehydratase activity"/>
    <property type="evidence" value="ECO:0007669"/>
    <property type="project" value="UniProtKB-EC"/>
</dbReference>
<dbReference type="InterPro" id="IPR050075">
    <property type="entry name" value="LeuD"/>
</dbReference>
<reference evidence="12 13" key="1">
    <citation type="journal article" date="2009" name="Int. J. Syst. Evol. Microbiol.">
        <title>Transfer of Teichococcus ludipueritiae and Muricoccus roseus to the genus Roseomonas, as Roseomonas ludipueritiae comb. nov. and Roseomonas rosea comb. nov., respectively, and emended description of the genus Roseomonas.</title>
        <authorList>
            <person name="Sanchez-Porro C."/>
            <person name="Gallego V."/>
            <person name="Busse H.J."/>
            <person name="Kampfer P."/>
            <person name="Ventosa A."/>
        </authorList>
    </citation>
    <scope>NUCLEOTIDE SEQUENCE [LARGE SCALE GENOMIC DNA]</scope>
    <source>
        <strain evidence="12 13">DSM 14915</strain>
    </source>
</reference>
<dbReference type="HAMAP" id="MF_01031">
    <property type="entry name" value="LeuD_type1"/>
    <property type="match status" value="1"/>
</dbReference>
<comment type="subunit">
    <text evidence="5 10">Heterodimer of LeuC and LeuD.</text>
</comment>
<evidence type="ECO:0000259" key="11">
    <source>
        <dbReference type="Pfam" id="PF00694"/>
    </source>
</evidence>
<keyword evidence="6 10" id="KW-0432">Leucine biosynthesis</keyword>
<evidence type="ECO:0000256" key="4">
    <source>
        <dbReference type="ARBA" id="ARBA00009845"/>
    </source>
</evidence>
<comment type="function">
    <text evidence="2 10">Catalyzes the isomerization between 2-isopropylmalate and 3-isopropylmalate, via the formation of 2-isopropylmaleate.</text>
</comment>
<dbReference type="CDD" id="cd01577">
    <property type="entry name" value="IPMI_Swivel"/>
    <property type="match status" value="1"/>
</dbReference>
<dbReference type="SUPFAM" id="SSF52016">
    <property type="entry name" value="LeuD/IlvD-like"/>
    <property type="match status" value="1"/>
</dbReference>
<proteinExistence type="inferred from homology"/>
<evidence type="ECO:0000256" key="5">
    <source>
        <dbReference type="ARBA" id="ARBA00011271"/>
    </source>
</evidence>
<evidence type="ECO:0000313" key="12">
    <source>
        <dbReference type="EMBL" id="MBC9178909.1"/>
    </source>
</evidence>
<evidence type="ECO:0000256" key="2">
    <source>
        <dbReference type="ARBA" id="ARBA00002695"/>
    </source>
</evidence>
<dbReference type="EMBL" id="JACTUZ010000105">
    <property type="protein sequence ID" value="MBC9178909.1"/>
    <property type="molecule type" value="Genomic_DNA"/>
</dbReference>